<dbReference type="Gene3D" id="2.40.170.20">
    <property type="entry name" value="TonB-dependent receptor, beta-barrel domain"/>
    <property type="match status" value="1"/>
</dbReference>
<evidence type="ECO:0000256" key="13">
    <source>
        <dbReference type="SAM" id="SignalP"/>
    </source>
</evidence>
<feature type="chain" id="PRO_5019817344" evidence="13">
    <location>
        <begin position="47"/>
        <end position="834"/>
    </location>
</feature>
<evidence type="ECO:0000256" key="1">
    <source>
        <dbReference type="ARBA" id="ARBA00004571"/>
    </source>
</evidence>
<keyword evidence="6" id="KW-0408">Iron</keyword>
<keyword evidence="5 11" id="KW-0812">Transmembrane</keyword>
<dbReference type="AlphaFoldDB" id="A0A494TM10"/>
<dbReference type="InterPro" id="IPR000531">
    <property type="entry name" value="Beta-barrel_TonB"/>
</dbReference>
<evidence type="ECO:0000256" key="9">
    <source>
        <dbReference type="ARBA" id="ARBA00023136"/>
    </source>
</evidence>
<dbReference type="KEGG" id="spha:D3Y57_14075"/>
<feature type="signal peptide" evidence="13">
    <location>
        <begin position="1"/>
        <end position="46"/>
    </location>
</feature>
<feature type="domain" description="TonB-dependent receptor-like beta-barrel" evidence="14">
    <location>
        <begin position="306"/>
        <end position="795"/>
    </location>
</feature>
<evidence type="ECO:0000256" key="10">
    <source>
        <dbReference type="ARBA" id="ARBA00023237"/>
    </source>
</evidence>
<name>A0A494TM10_SPHPE</name>
<evidence type="ECO:0000256" key="5">
    <source>
        <dbReference type="ARBA" id="ARBA00022692"/>
    </source>
</evidence>
<evidence type="ECO:0000256" key="4">
    <source>
        <dbReference type="ARBA" id="ARBA00022496"/>
    </source>
</evidence>
<organism evidence="16 17">
    <name type="scientific">Sphingomonas paeninsulae</name>
    <dbReference type="NCBI Taxonomy" id="2319844"/>
    <lineage>
        <taxon>Bacteria</taxon>
        <taxon>Pseudomonadati</taxon>
        <taxon>Pseudomonadota</taxon>
        <taxon>Alphaproteobacteria</taxon>
        <taxon>Sphingomonadales</taxon>
        <taxon>Sphingomonadaceae</taxon>
        <taxon>Sphingomonas</taxon>
    </lineage>
</organism>
<dbReference type="PANTHER" id="PTHR32552">
    <property type="entry name" value="FERRICHROME IRON RECEPTOR-RELATED"/>
    <property type="match status" value="1"/>
</dbReference>
<dbReference type="Pfam" id="PF00593">
    <property type="entry name" value="TonB_dep_Rec_b-barrel"/>
    <property type="match status" value="1"/>
</dbReference>
<keyword evidence="16" id="KW-0675">Receptor</keyword>
<keyword evidence="17" id="KW-1185">Reference proteome</keyword>
<comment type="similarity">
    <text evidence="11 12">Belongs to the TonB-dependent receptor family.</text>
</comment>
<evidence type="ECO:0000256" key="12">
    <source>
        <dbReference type="RuleBase" id="RU003357"/>
    </source>
</evidence>
<accession>A0A494TM10</accession>
<keyword evidence="13" id="KW-0732">Signal</keyword>
<dbReference type="OrthoDB" id="9760333at2"/>
<dbReference type="InterPro" id="IPR036942">
    <property type="entry name" value="Beta-barrel_TonB_sf"/>
</dbReference>
<evidence type="ECO:0000256" key="6">
    <source>
        <dbReference type="ARBA" id="ARBA00023004"/>
    </source>
</evidence>
<keyword evidence="8 12" id="KW-0798">TonB box</keyword>
<dbReference type="InterPro" id="IPR012910">
    <property type="entry name" value="Plug_dom"/>
</dbReference>
<evidence type="ECO:0000256" key="7">
    <source>
        <dbReference type="ARBA" id="ARBA00023065"/>
    </source>
</evidence>
<evidence type="ECO:0000256" key="3">
    <source>
        <dbReference type="ARBA" id="ARBA00022452"/>
    </source>
</evidence>
<keyword evidence="4" id="KW-0410">Iron transport</keyword>
<comment type="subcellular location">
    <subcellularLocation>
        <location evidence="1 11">Cell outer membrane</location>
        <topology evidence="1 11">Multi-pass membrane protein</topology>
    </subcellularLocation>
</comment>
<keyword evidence="2 11" id="KW-0813">Transport</keyword>
<keyword evidence="9 11" id="KW-0472">Membrane</keyword>
<sequence>MPTAVYNSLLGGRVVIRRVYFSSRFKFIRITLLVSASLLGSSTAIAQEAAASIGLKGADAETIAERANQSSEASGGNEGEIVVTALKRATNIQDTPLSISAIGAKTLTNMGITDSTQLARSTPSLVFRENGNGPGTRVIIRNIQSSGEPVVGVYYDETPVVGSAGVSNDAGGSSPEIRLFDVERVEVLRGPQGTLYGSGSMAGTLRLIFNKPNMNETQGGVAGQVSTTAHGGPGYETQGFINLPLIEDKLAVRAVGFYRDRDGYLDNSRLGLKNFNDTTSKGGRLMVRFKPTSDITFDGLAVIQDTDTFHSNWFFPTYASGGQPYDASYESVQPQKDNLHLYSGTLNWDLGGAILTGVASYSKRALEYNYDTSQYFRNASANATVNSAGCRNYAGSGTAACSSAQLGQYRQYALSMAPSTAYSPQDTKNSTQELRLSSSGKSALNWTVGAFHAVRKTGIVSDVNAVDPATGQMIVPLTTVPTVAGNVTRPATVLFRRVIEDELKQVAFFGEVGYAITSRLNVTAGGRYFDYSKTVTGSVTVPNIVIGNGLEPPTTSKASENGWVFKFSADYHLTDDVMLYAQAAQGFRPGGVNQVIGLPSALGPYTSDSLWNYEGGIKSSWFDRGLILNVDVFQVDWSDIQSSAQTSNAQANGSTFSFITNAGNVRIRGIELESTIRPLRGLILQASGSYIEAKLTEDQRPVNGITIAGAGLKGDFVPNTPKITAQASAQYTYLLADNIELLTRADMNYVSSAWNLYQRTNAFQQRLPGYATVGLRAGVQAENGDWGISLFANNLFDKVGLSTKGNGALFGGGNNVRTVSIAPRTIGIDFRKNF</sequence>
<feature type="domain" description="TonB-dependent receptor plug" evidence="15">
    <location>
        <begin position="92"/>
        <end position="204"/>
    </location>
</feature>
<dbReference type="EMBL" id="CP032829">
    <property type="protein sequence ID" value="AYJ86866.1"/>
    <property type="molecule type" value="Genomic_DNA"/>
</dbReference>
<keyword evidence="7" id="KW-0406">Ion transport</keyword>
<keyword evidence="3 11" id="KW-1134">Transmembrane beta strand</keyword>
<dbReference type="Proteomes" id="UP000276254">
    <property type="component" value="Chromosome"/>
</dbReference>
<keyword evidence="10 11" id="KW-0998">Cell outer membrane</keyword>
<dbReference type="SUPFAM" id="SSF56935">
    <property type="entry name" value="Porins"/>
    <property type="match status" value="1"/>
</dbReference>
<dbReference type="PROSITE" id="PS52016">
    <property type="entry name" value="TONB_DEPENDENT_REC_3"/>
    <property type="match status" value="1"/>
</dbReference>
<dbReference type="InterPro" id="IPR039426">
    <property type="entry name" value="TonB-dep_rcpt-like"/>
</dbReference>
<evidence type="ECO:0000313" key="17">
    <source>
        <dbReference type="Proteomes" id="UP000276254"/>
    </source>
</evidence>
<dbReference type="GO" id="GO:0009279">
    <property type="term" value="C:cell outer membrane"/>
    <property type="evidence" value="ECO:0007669"/>
    <property type="project" value="UniProtKB-SubCell"/>
</dbReference>
<protein>
    <submittedName>
        <fullName evidence="16">TonB-dependent receptor</fullName>
    </submittedName>
</protein>
<proteinExistence type="inferred from homology"/>
<dbReference type="Pfam" id="PF07715">
    <property type="entry name" value="Plug"/>
    <property type="match status" value="1"/>
</dbReference>
<reference evidence="16 17" key="1">
    <citation type="submission" date="2018-09" db="EMBL/GenBank/DDBJ databases">
        <title>Sphingomonas peninsula sp. nov., isolated from fildes peninsula, Antarctic soil.</title>
        <authorList>
            <person name="Yingchao G."/>
        </authorList>
    </citation>
    <scope>NUCLEOTIDE SEQUENCE [LARGE SCALE GENOMIC DNA]</scope>
    <source>
        <strain evidence="16 17">YZ-8</strain>
    </source>
</reference>
<evidence type="ECO:0000313" key="16">
    <source>
        <dbReference type="EMBL" id="AYJ86866.1"/>
    </source>
</evidence>
<dbReference type="InterPro" id="IPR037066">
    <property type="entry name" value="Plug_dom_sf"/>
</dbReference>
<evidence type="ECO:0000259" key="14">
    <source>
        <dbReference type="Pfam" id="PF00593"/>
    </source>
</evidence>
<evidence type="ECO:0000256" key="11">
    <source>
        <dbReference type="PROSITE-ProRule" id="PRU01360"/>
    </source>
</evidence>
<dbReference type="PANTHER" id="PTHR32552:SF81">
    <property type="entry name" value="TONB-DEPENDENT OUTER MEMBRANE RECEPTOR"/>
    <property type="match status" value="1"/>
</dbReference>
<gene>
    <name evidence="16" type="ORF">D3Y57_14075</name>
</gene>
<dbReference type="Gene3D" id="2.170.130.10">
    <property type="entry name" value="TonB-dependent receptor, plug domain"/>
    <property type="match status" value="1"/>
</dbReference>
<evidence type="ECO:0000259" key="15">
    <source>
        <dbReference type="Pfam" id="PF07715"/>
    </source>
</evidence>
<evidence type="ECO:0000256" key="2">
    <source>
        <dbReference type="ARBA" id="ARBA00022448"/>
    </source>
</evidence>
<dbReference type="GO" id="GO:0006826">
    <property type="term" value="P:iron ion transport"/>
    <property type="evidence" value="ECO:0007669"/>
    <property type="project" value="UniProtKB-KW"/>
</dbReference>
<evidence type="ECO:0000256" key="8">
    <source>
        <dbReference type="ARBA" id="ARBA00023077"/>
    </source>
</evidence>